<reference evidence="4" key="1">
    <citation type="submission" date="2023-01" db="EMBL/GenBank/DDBJ databases">
        <title>Genome assembly of the deep-sea coral Lophelia pertusa.</title>
        <authorList>
            <person name="Herrera S."/>
            <person name="Cordes E."/>
        </authorList>
    </citation>
    <scope>NUCLEOTIDE SEQUENCE</scope>
    <source>
        <strain evidence="4">USNM1676648</strain>
        <tissue evidence="4">Polyp</tissue>
    </source>
</reference>
<protein>
    <submittedName>
        <fullName evidence="4">Sulfotransferase domain</fullName>
    </submittedName>
</protein>
<dbReference type="Proteomes" id="UP001163046">
    <property type="component" value="Unassembled WGS sequence"/>
</dbReference>
<proteinExistence type="inferred from homology"/>
<evidence type="ECO:0000313" key="4">
    <source>
        <dbReference type="EMBL" id="KAJ7351136.1"/>
    </source>
</evidence>
<dbReference type="PANTHER" id="PTHR11783">
    <property type="entry name" value="SULFOTRANSFERASE SULT"/>
    <property type="match status" value="1"/>
</dbReference>
<dbReference type="InterPro" id="IPR000863">
    <property type="entry name" value="Sulfotransferase_dom"/>
</dbReference>
<keyword evidence="2" id="KW-0808">Transferase</keyword>
<dbReference type="InterPro" id="IPR027417">
    <property type="entry name" value="P-loop_NTPase"/>
</dbReference>
<dbReference type="AlphaFoldDB" id="A0A9X0CH86"/>
<organism evidence="4 5">
    <name type="scientific">Desmophyllum pertusum</name>
    <dbReference type="NCBI Taxonomy" id="174260"/>
    <lineage>
        <taxon>Eukaryota</taxon>
        <taxon>Metazoa</taxon>
        <taxon>Cnidaria</taxon>
        <taxon>Anthozoa</taxon>
        <taxon>Hexacorallia</taxon>
        <taxon>Scleractinia</taxon>
        <taxon>Caryophylliina</taxon>
        <taxon>Caryophylliidae</taxon>
        <taxon>Desmophyllum</taxon>
    </lineage>
</organism>
<evidence type="ECO:0000259" key="3">
    <source>
        <dbReference type="Pfam" id="PF00685"/>
    </source>
</evidence>
<sequence>MASFPVFEVREGEWASEKFVDVLGLKIPLRFTPDPQLLADFISNFQTRADDVFVATFPKSGTTWVQEIVWQIFNDGNVHSETIFQRVPFLEIANNLHFPQPDIKTLPSPRILKTHLPYDVIPKGANKDTRCKYIYIARNPKDTVVFSRRP</sequence>
<evidence type="ECO:0000256" key="2">
    <source>
        <dbReference type="ARBA" id="ARBA00022679"/>
    </source>
</evidence>
<evidence type="ECO:0000313" key="5">
    <source>
        <dbReference type="Proteomes" id="UP001163046"/>
    </source>
</evidence>
<comment type="caution">
    <text evidence="4">The sequence shown here is derived from an EMBL/GenBank/DDBJ whole genome shotgun (WGS) entry which is preliminary data.</text>
</comment>
<name>A0A9X0CH86_9CNID</name>
<keyword evidence="5" id="KW-1185">Reference proteome</keyword>
<dbReference type="Pfam" id="PF00685">
    <property type="entry name" value="Sulfotransfer_1"/>
    <property type="match status" value="1"/>
</dbReference>
<evidence type="ECO:0000256" key="1">
    <source>
        <dbReference type="ARBA" id="ARBA00005771"/>
    </source>
</evidence>
<dbReference type="GO" id="GO:0008146">
    <property type="term" value="F:sulfotransferase activity"/>
    <property type="evidence" value="ECO:0007669"/>
    <property type="project" value="InterPro"/>
</dbReference>
<dbReference type="EMBL" id="MU827361">
    <property type="protein sequence ID" value="KAJ7351136.1"/>
    <property type="molecule type" value="Genomic_DNA"/>
</dbReference>
<comment type="similarity">
    <text evidence="1">Belongs to the sulfotransferase 1 family.</text>
</comment>
<dbReference type="Gene3D" id="3.40.50.300">
    <property type="entry name" value="P-loop containing nucleotide triphosphate hydrolases"/>
    <property type="match status" value="1"/>
</dbReference>
<dbReference type="OrthoDB" id="5946641at2759"/>
<accession>A0A9X0CH86</accession>
<dbReference type="SUPFAM" id="SSF52540">
    <property type="entry name" value="P-loop containing nucleoside triphosphate hydrolases"/>
    <property type="match status" value="1"/>
</dbReference>
<gene>
    <name evidence="4" type="primary">SULT1C3_3</name>
    <name evidence="4" type="ORF">OS493_036338</name>
</gene>
<feature type="domain" description="Sulfotransferase" evidence="3">
    <location>
        <begin position="50"/>
        <end position="145"/>
    </location>
</feature>